<evidence type="ECO:0000313" key="1">
    <source>
        <dbReference type="EMBL" id="KAK1521475.1"/>
    </source>
</evidence>
<sequence length="116" mass="13032">MQVRHAPQTMVDMFNELCHRLMLYLSLTTSTGTAQPPLAVLHHQCVYYYEITSEWDKMFQEVVLAKNTQVSGALRHSPEQNIPSGATATGTGPYETLTRQKLLPPGYCQYLSSLAQ</sequence>
<dbReference type="Proteomes" id="UP001241169">
    <property type="component" value="Unassembled WGS sequence"/>
</dbReference>
<proteinExistence type="predicted"/>
<protein>
    <submittedName>
        <fullName evidence="1">Uncharacterized protein</fullName>
    </submittedName>
</protein>
<comment type="caution">
    <text evidence="1">The sequence shown here is derived from an EMBL/GenBank/DDBJ whole genome shotgun (WGS) entry which is preliminary data.</text>
</comment>
<organism evidence="1 2">
    <name type="scientific">Colletotrichum paranaense</name>
    <dbReference type="NCBI Taxonomy" id="1914294"/>
    <lineage>
        <taxon>Eukaryota</taxon>
        <taxon>Fungi</taxon>
        <taxon>Dikarya</taxon>
        <taxon>Ascomycota</taxon>
        <taxon>Pezizomycotina</taxon>
        <taxon>Sordariomycetes</taxon>
        <taxon>Hypocreomycetidae</taxon>
        <taxon>Glomerellales</taxon>
        <taxon>Glomerellaceae</taxon>
        <taxon>Colletotrichum</taxon>
        <taxon>Colletotrichum acutatum species complex</taxon>
    </lineage>
</organism>
<name>A0ABQ9S0J2_9PEZI</name>
<accession>A0ABQ9S0J2</accession>
<keyword evidence="2" id="KW-1185">Reference proteome</keyword>
<dbReference type="EMBL" id="MOPA01000017">
    <property type="protein sequence ID" value="KAK1521475.1"/>
    <property type="molecule type" value="Genomic_DNA"/>
</dbReference>
<reference evidence="1 2" key="1">
    <citation type="submission" date="2016-10" db="EMBL/GenBank/DDBJ databases">
        <title>The genome sequence of Colletotrichum fioriniae PJ7.</title>
        <authorList>
            <person name="Baroncelli R."/>
        </authorList>
    </citation>
    <scope>NUCLEOTIDE SEQUENCE [LARGE SCALE GENOMIC DNA]</scope>
    <source>
        <strain evidence="1 2">IMI 384185</strain>
    </source>
</reference>
<dbReference type="GeneID" id="85383147"/>
<evidence type="ECO:0000313" key="2">
    <source>
        <dbReference type="Proteomes" id="UP001241169"/>
    </source>
</evidence>
<gene>
    <name evidence="1" type="ORF">CPAR01_14998</name>
</gene>
<dbReference type="RefSeq" id="XP_060342173.1">
    <property type="nucleotide sequence ID" value="XM_060499248.1"/>
</dbReference>